<organism evidence="8 9">
    <name type="scientific">Meganyctiphanes norvegica</name>
    <name type="common">Northern krill</name>
    <name type="synonym">Thysanopoda norvegica</name>
    <dbReference type="NCBI Taxonomy" id="48144"/>
    <lineage>
        <taxon>Eukaryota</taxon>
        <taxon>Metazoa</taxon>
        <taxon>Ecdysozoa</taxon>
        <taxon>Arthropoda</taxon>
        <taxon>Crustacea</taxon>
        <taxon>Multicrustacea</taxon>
        <taxon>Malacostraca</taxon>
        <taxon>Eumalacostraca</taxon>
        <taxon>Eucarida</taxon>
        <taxon>Euphausiacea</taxon>
        <taxon>Euphausiidae</taxon>
        <taxon>Meganyctiphanes</taxon>
    </lineage>
</organism>
<feature type="domain" description="C2H2-type" evidence="7">
    <location>
        <begin position="132"/>
        <end position="159"/>
    </location>
</feature>
<keyword evidence="2" id="KW-0677">Repeat</keyword>
<comment type="caution">
    <text evidence="8">The sequence shown here is derived from an EMBL/GenBank/DDBJ whole genome shotgun (WGS) entry which is preliminary data.</text>
</comment>
<gene>
    <name evidence="8" type="ORF">MNOR_LOCUS2489</name>
</gene>
<accession>A0AAV2PPS1</accession>
<feature type="domain" description="C2H2-type" evidence="7">
    <location>
        <begin position="160"/>
        <end position="187"/>
    </location>
</feature>
<dbReference type="InterPro" id="IPR036236">
    <property type="entry name" value="Znf_C2H2_sf"/>
</dbReference>
<reference evidence="8 9" key="1">
    <citation type="submission" date="2024-05" db="EMBL/GenBank/DDBJ databases">
        <authorList>
            <person name="Wallberg A."/>
        </authorList>
    </citation>
    <scope>NUCLEOTIDE SEQUENCE [LARGE SCALE GENOMIC DNA]</scope>
</reference>
<evidence type="ECO:0000259" key="7">
    <source>
        <dbReference type="PROSITE" id="PS50157"/>
    </source>
</evidence>
<evidence type="ECO:0000256" key="5">
    <source>
        <dbReference type="ARBA" id="ARBA00023242"/>
    </source>
</evidence>
<dbReference type="Proteomes" id="UP001497623">
    <property type="component" value="Unassembled WGS sequence"/>
</dbReference>
<name>A0AAV2PPS1_MEGNR</name>
<dbReference type="Gene3D" id="3.30.160.60">
    <property type="entry name" value="Classic Zinc Finger"/>
    <property type="match status" value="5"/>
</dbReference>
<dbReference type="GO" id="GO:0000978">
    <property type="term" value="F:RNA polymerase II cis-regulatory region sequence-specific DNA binding"/>
    <property type="evidence" value="ECO:0007669"/>
    <property type="project" value="TreeGrafter"/>
</dbReference>
<dbReference type="PANTHER" id="PTHR23235:SF142">
    <property type="entry name" value="ZINC FINGER PROTEIN 384"/>
    <property type="match status" value="1"/>
</dbReference>
<evidence type="ECO:0000256" key="3">
    <source>
        <dbReference type="ARBA" id="ARBA00022771"/>
    </source>
</evidence>
<evidence type="ECO:0000256" key="1">
    <source>
        <dbReference type="ARBA" id="ARBA00022723"/>
    </source>
</evidence>
<dbReference type="EMBL" id="CAXKWB010000769">
    <property type="protein sequence ID" value="CAL4062190.1"/>
    <property type="molecule type" value="Genomic_DNA"/>
</dbReference>
<dbReference type="InterPro" id="IPR013087">
    <property type="entry name" value="Znf_C2H2_type"/>
</dbReference>
<dbReference type="GO" id="GO:0008270">
    <property type="term" value="F:zinc ion binding"/>
    <property type="evidence" value="ECO:0007669"/>
    <property type="project" value="UniProtKB-KW"/>
</dbReference>
<feature type="domain" description="C2H2-type" evidence="7">
    <location>
        <begin position="76"/>
        <end position="103"/>
    </location>
</feature>
<dbReference type="GO" id="GO:0005634">
    <property type="term" value="C:nucleus"/>
    <property type="evidence" value="ECO:0007669"/>
    <property type="project" value="UniProtKB-ARBA"/>
</dbReference>
<dbReference type="GO" id="GO:0000981">
    <property type="term" value="F:DNA-binding transcription factor activity, RNA polymerase II-specific"/>
    <property type="evidence" value="ECO:0007669"/>
    <property type="project" value="TreeGrafter"/>
</dbReference>
<feature type="domain" description="C2H2-type" evidence="7">
    <location>
        <begin position="20"/>
        <end position="47"/>
    </location>
</feature>
<feature type="domain" description="C2H2-type" evidence="7">
    <location>
        <begin position="188"/>
        <end position="215"/>
    </location>
</feature>
<keyword evidence="3 6" id="KW-0863">Zinc-finger</keyword>
<dbReference type="AlphaFoldDB" id="A0AAV2PPS1"/>
<evidence type="ECO:0000256" key="2">
    <source>
        <dbReference type="ARBA" id="ARBA00022737"/>
    </source>
</evidence>
<sequence>MKTHNLSDNLDNVENANTAFVCCECNNRFKDSMSLTKHMAFHTDKRKFECTKCSYTCNDKATLSKHEMKHNEEKPFECTECEYRTKYKSDLRVHMRGHTGEKPFVCSICQYSCIAASCLKQHMKSKHNKDPYECTECKFTSMFSSNLKLHMKSHTGDKKYICTKCGYKSATNVELKIHARTHFVEKRFECTDCEYKSASKATMKVHMLTHQNKKYEQAGKYWQNTNDTMYLKSDTDYKTTVCKSSKIADKEKVARKRNKLSVKRKFEIPMPSTEDFQSYCNETKNSKKRKLDNFPSISSELSIELVDIKRNEKIAKDIEDAGTSSEWNFNEAVGIAKKSEMSKPVKSSESSSLTVVKRKVGRPKKNYDNAISITHVINHPHSIFSSESIDKETEAHSSSDAIYIESVNICNAAAKSKRVRNKSSASSSENELSKSKKFCKCMNVLIVTSKLKRKVILNNMLAHILKKM</sequence>
<evidence type="ECO:0000256" key="4">
    <source>
        <dbReference type="ARBA" id="ARBA00022833"/>
    </source>
</evidence>
<dbReference type="Pfam" id="PF00096">
    <property type="entry name" value="zf-C2H2"/>
    <property type="match status" value="2"/>
</dbReference>
<dbReference type="SUPFAM" id="SSF57667">
    <property type="entry name" value="beta-beta-alpha zinc fingers"/>
    <property type="match status" value="5"/>
</dbReference>
<dbReference type="FunFam" id="3.30.160.60:FF:000446">
    <property type="entry name" value="Zinc finger protein"/>
    <property type="match status" value="1"/>
</dbReference>
<feature type="domain" description="C2H2-type" evidence="7">
    <location>
        <begin position="48"/>
        <end position="75"/>
    </location>
</feature>
<keyword evidence="4" id="KW-0862">Zinc</keyword>
<dbReference type="PROSITE" id="PS50157">
    <property type="entry name" value="ZINC_FINGER_C2H2_2"/>
    <property type="match status" value="6"/>
</dbReference>
<protein>
    <recommendedName>
        <fullName evidence="7">C2H2-type domain-containing protein</fullName>
    </recommendedName>
</protein>
<keyword evidence="1" id="KW-0479">Metal-binding</keyword>
<dbReference type="PANTHER" id="PTHR23235">
    <property type="entry name" value="KRUEPPEL-LIKE TRANSCRIPTION FACTOR"/>
    <property type="match status" value="1"/>
</dbReference>
<dbReference type="FunFam" id="3.30.160.60:FF:001958">
    <property type="entry name" value="Zinc finger protein, putative"/>
    <property type="match status" value="1"/>
</dbReference>
<keyword evidence="5" id="KW-0539">Nucleus</keyword>
<keyword evidence="9" id="KW-1185">Reference proteome</keyword>
<evidence type="ECO:0000256" key="6">
    <source>
        <dbReference type="PROSITE-ProRule" id="PRU00042"/>
    </source>
</evidence>
<evidence type="ECO:0000313" key="8">
    <source>
        <dbReference type="EMBL" id="CAL4062190.1"/>
    </source>
</evidence>
<dbReference type="SMART" id="SM00355">
    <property type="entry name" value="ZnF_C2H2"/>
    <property type="match status" value="7"/>
</dbReference>
<proteinExistence type="predicted"/>
<dbReference type="PROSITE" id="PS00028">
    <property type="entry name" value="ZINC_FINGER_C2H2_1"/>
    <property type="match status" value="3"/>
</dbReference>
<evidence type="ECO:0000313" key="9">
    <source>
        <dbReference type="Proteomes" id="UP001497623"/>
    </source>
</evidence>